<keyword evidence="3" id="KW-1185">Reference proteome</keyword>
<name>A0ABT2NRJ1_9RHOB</name>
<dbReference type="Proteomes" id="UP001205601">
    <property type="component" value="Unassembled WGS sequence"/>
</dbReference>
<evidence type="ECO:0008006" key="4">
    <source>
        <dbReference type="Google" id="ProtNLM"/>
    </source>
</evidence>
<proteinExistence type="predicted"/>
<accession>A0ABT2NRJ1</accession>
<organism evidence="2 3">
    <name type="scientific">Albidovulum sediminis</name>
    <dbReference type="NCBI Taxonomy" id="3066345"/>
    <lineage>
        <taxon>Bacteria</taxon>
        <taxon>Pseudomonadati</taxon>
        <taxon>Pseudomonadota</taxon>
        <taxon>Alphaproteobacteria</taxon>
        <taxon>Rhodobacterales</taxon>
        <taxon>Paracoccaceae</taxon>
        <taxon>Albidovulum</taxon>
    </lineage>
</organism>
<feature type="transmembrane region" description="Helical" evidence="1">
    <location>
        <begin position="74"/>
        <end position="98"/>
    </location>
</feature>
<dbReference type="RefSeq" id="WP_261497477.1">
    <property type="nucleotide sequence ID" value="NZ_JAOCQF010000005.1"/>
</dbReference>
<evidence type="ECO:0000256" key="1">
    <source>
        <dbReference type="SAM" id="Phobius"/>
    </source>
</evidence>
<dbReference type="EMBL" id="JAOCQF010000005">
    <property type="protein sequence ID" value="MCT8331563.1"/>
    <property type="molecule type" value="Genomic_DNA"/>
</dbReference>
<keyword evidence="1" id="KW-0472">Membrane</keyword>
<keyword evidence="1" id="KW-1133">Transmembrane helix</keyword>
<evidence type="ECO:0000313" key="3">
    <source>
        <dbReference type="Proteomes" id="UP001205601"/>
    </source>
</evidence>
<reference evidence="3" key="1">
    <citation type="submission" date="2023-07" db="EMBL/GenBank/DDBJ databases">
        <title>Defluviimonas sediminis sp. nov., isolated from mangrove sediment.</title>
        <authorList>
            <person name="Liu L."/>
            <person name="Li J."/>
            <person name="Huang Y."/>
            <person name="Pan J."/>
            <person name="Li M."/>
        </authorList>
    </citation>
    <scope>NUCLEOTIDE SEQUENCE [LARGE SCALE GENOMIC DNA]</scope>
    <source>
        <strain evidence="3">FT324</strain>
    </source>
</reference>
<keyword evidence="1" id="KW-0812">Transmembrane</keyword>
<gene>
    <name evidence="2" type="ORF">N5I32_18760</name>
</gene>
<protein>
    <recommendedName>
        <fullName evidence="4">Anti-sigma factor</fullName>
    </recommendedName>
</protein>
<comment type="caution">
    <text evidence="2">The sequence shown here is derived from an EMBL/GenBank/DDBJ whole genome shotgun (WGS) entry which is preliminary data.</text>
</comment>
<evidence type="ECO:0000313" key="2">
    <source>
        <dbReference type="EMBL" id="MCT8331563.1"/>
    </source>
</evidence>
<sequence length="272" mass="28483">MAEPLSGADRISAYVDGEMSPHDAADIAAEIARDPVLARTVAQYQAMRAQVAAIGSETVVITLPDTIRDRAAPWYLRAGLGAALAATMVALTVGGMWWADALRPGIGAASVQMAAIQELDIAAMVADFDATLGVAVVPTAGSDPKQVEQTDPIAPLMKSNGLRQIAVTRMTLPSGEIAVARKFAGASGCHIGLYIRTNVAGQPPTMQIIDNGQTLLAQWADTGSRYTLVSRSMDPARFATLALALRRATGAPDQTHPDLLLALTEARQPCLG</sequence>